<feature type="region of interest" description="Disordered" evidence="1">
    <location>
        <begin position="78"/>
        <end position="115"/>
    </location>
</feature>
<evidence type="ECO:0000313" key="3">
    <source>
        <dbReference type="Proteomes" id="UP001152320"/>
    </source>
</evidence>
<dbReference type="AlphaFoldDB" id="A0A9Q1HAC6"/>
<evidence type="ECO:0000313" key="2">
    <source>
        <dbReference type="EMBL" id="KAJ8038834.1"/>
    </source>
</evidence>
<gene>
    <name evidence="2" type="ORF">HOLleu_16375</name>
</gene>
<proteinExistence type="predicted"/>
<sequence>MKQYAEKKHSFKQSSIRVGDSILVRQNKINKLTPPYDPKPFKVVSVKGSMITAERDARTITRNSSFFKVFNFTEEEEEMDQLDFPNGEHSTTQEGQSGYNLRPSRKLTSRLSEEI</sequence>
<protein>
    <submittedName>
        <fullName evidence="2">Uncharacterized protein</fullName>
    </submittedName>
</protein>
<evidence type="ECO:0000256" key="1">
    <source>
        <dbReference type="SAM" id="MobiDB-lite"/>
    </source>
</evidence>
<keyword evidence="3" id="KW-1185">Reference proteome</keyword>
<reference evidence="2" key="1">
    <citation type="submission" date="2021-10" db="EMBL/GenBank/DDBJ databases">
        <title>Tropical sea cucumber genome reveals ecological adaptation and Cuvierian tubules defense mechanism.</title>
        <authorList>
            <person name="Chen T."/>
        </authorList>
    </citation>
    <scope>NUCLEOTIDE SEQUENCE</scope>
    <source>
        <strain evidence="2">Nanhai2018</strain>
        <tissue evidence="2">Muscle</tissue>
    </source>
</reference>
<dbReference type="EMBL" id="JAIZAY010000007">
    <property type="protein sequence ID" value="KAJ8038834.1"/>
    <property type="molecule type" value="Genomic_DNA"/>
</dbReference>
<organism evidence="2 3">
    <name type="scientific">Holothuria leucospilota</name>
    <name type="common">Black long sea cucumber</name>
    <name type="synonym">Mertensiothuria leucospilota</name>
    <dbReference type="NCBI Taxonomy" id="206669"/>
    <lineage>
        <taxon>Eukaryota</taxon>
        <taxon>Metazoa</taxon>
        <taxon>Echinodermata</taxon>
        <taxon>Eleutherozoa</taxon>
        <taxon>Echinozoa</taxon>
        <taxon>Holothuroidea</taxon>
        <taxon>Aspidochirotacea</taxon>
        <taxon>Aspidochirotida</taxon>
        <taxon>Holothuriidae</taxon>
        <taxon>Holothuria</taxon>
    </lineage>
</organism>
<dbReference type="Proteomes" id="UP001152320">
    <property type="component" value="Chromosome 7"/>
</dbReference>
<comment type="caution">
    <text evidence="2">The sequence shown here is derived from an EMBL/GenBank/DDBJ whole genome shotgun (WGS) entry which is preliminary data.</text>
</comment>
<name>A0A9Q1HAC6_HOLLE</name>
<feature type="compositionally biased region" description="Polar residues" evidence="1">
    <location>
        <begin position="88"/>
        <end position="99"/>
    </location>
</feature>
<accession>A0A9Q1HAC6</accession>
<dbReference type="OrthoDB" id="10068564at2759"/>